<protein>
    <submittedName>
        <fullName evidence="4">Hybrid PKS-NRPS synthetase lepA</fullName>
    </submittedName>
</protein>
<dbReference type="SUPFAM" id="SSF56801">
    <property type="entry name" value="Acetyl-CoA synthetase-like"/>
    <property type="match status" value="1"/>
</dbReference>
<dbReference type="SUPFAM" id="SSF47336">
    <property type="entry name" value="ACP-like"/>
    <property type="match status" value="1"/>
</dbReference>
<dbReference type="InterPro" id="IPR020845">
    <property type="entry name" value="AMP-binding_CS"/>
</dbReference>
<dbReference type="SUPFAM" id="SSF51735">
    <property type="entry name" value="NAD(P)-binding Rossmann-fold domains"/>
    <property type="match status" value="1"/>
</dbReference>
<dbReference type="Gene3D" id="3.40.50.12780">
    <property type="entry name" value="N-terminal domain of ligase-like"/>
    <property type="match status" value="1"/>
</dbReference>
<dbReference type="Pfam" id="PF00550">
    <property type="entry name" value="PP-binding"/>
    <property type="match status" value="1"/>
</dbReference>
<evidence type="ECO:0000256" key="1">
    <source>
        <dbReference type="ARBA" id="ARBA00022450"/>
    </source>
</evidence>
<dbReference type="InterPro" id="IPR042099">
    <property type="entry name" value="ANL_N_sf"/>
</dbReference>
<dbReference type="EMBL" id="JAVFKD010000004">
    <property type="protein sequence ID" value="KAK5996197.1"/>
    <property type="molecule type" value="Genomic_DNA"/>
</dbReference>
<dbReference type="InterPro" id="IPR009081">
    <property type="entry name" value="PP-bd_ACP"/>
</dbReference>
<dbReference type="Proteomes" id="UP001338125">
    <property type="component" value="Unassembled WGS sequence"/>
</dbReference>
<accession>A0ABR0SWC0</accession>
<dbReference type="InterPro" id="IPR036291">
    <property type="entry name" value="NAD(P)-bd_dom_sf"/>
</dbReference>
<keyword evidence="5" id="KW-1185">Reference proteome</keyword>
<dbReference type="InterPro" id="IPR013120">
    <property type="entry name" value="FAR_NAD-bd"/>
</dbReference>
<evidence type="ECO:0000259" key="3">
    <source>
        <dbReference type="PROSITE" id="PS50075"/>
    </source>
</evidence>
<dbReference type="Pfam" id="PF00501">
    <property type="entry name" value="AMP-binding"/>
    <property type="match status" value="1"/>
</dbReference>
<keyword evidence="1" id="KW-0596">Phosphopantetheine</keyword>
<dbReference type="Pfam" id="PF07993">
    <property type="entry name" value="NAD_binding_4"/>
    <property type="match status" value="1"/>
</dbReference>
<keyword evidence="2" id="KW-0597">Phosphoprotein</keyword>
<gene>
    <name evidence="4" type="ORF">PT974_04626</name>
</gene>
<dbReference type="PANTHER" id="PTHR44845:SF6">
    <property type="entry name" value="BETA-ALANINE-ACTIVATING ENZYME"/>
    <property type="match status" value="1"/>
</dbReference>
<dbReference type="PROSITE" id="PS50075">
    <property type="entry name" value="CARRIER"/>
    <property type="match status" value="1"/>
</dbReference>
<dbReference type="Gene3D" id="3.40.50.720">
    <property type="entry name" value="NAD(P)-binding Rossmann-like Domain"/>
    <property type="match status" value="1"/>
</dbReference>
<feature type="domain" description="Carrier" evidence="3">
    <location>
        <begin position="398"/>
        <end position="477"/>
    </location>
</feature>
<proteinExistence type="predicted"/>
<dbReference type="InterPro" id="IPR036736">
    <property type="entry name" value="ACP-like_sf"/>
</dbReference>
<organism evidence="4 5">
    <name type="scientific">Cladobotryum mycophilum</name>
    <dbReference type="NCBI Taxonomy" id="491253"/>
    <lineage>
        <taxon>Eukaryota</taxon>
        <taxon>Fungi</taxon>
        <taxon>Dikarya</taxon>
        <taxon>Ascomycota</taxon>
        <taxon>Pezizomycotina</taxon>
        <taxon>Sordariomycetes</taxon>
        <taxon>Hypocreomycetidae</taxon>
        <taxon>Hypocreales</taxon>
        <taxon>Hypocreaceae</taxon>
        <taxon>Cladobotryum</taxon>
    </lineage>
</organism>
<evidence type="ECO:0000313" key="5">
    <source>
        <dbReference type="Proteomes" id="UP001338125"/>
    </source>
</evidence>
<name>A0ABR0SWC0_9HYPO</name>
<dbReference type="Gene3D" id="1.10.1200.10">
    <property type="entry name" value="ACP-like"/>
    <property type="match status" value="1"/>
</dbReference>
<evidence type="ECO:0000256" key="2">
    <source>
        <dbReference type="ARBA" id="ARBA00022553"/>
    </source>
</evidence>
<sequence>MPTADDGDSFLLFTSGSTGTPKGIRLGQSGIMNYAASKSAMLGLGQIKVLQQTSTGFDMAIAQVFNAFANGGTLVVAPSKSRGDPAMISQIILKEGIEFTLATPSEYMMWATYATDVLRQCTSWRHACSGGEVVSDRLLTALQRLDLPDLTLTDCYGPTEVSCATTFRRHHVHVDIEAVSNSSTQENATSSVGKAIPNTSIYILSEDGSTVLPSGMPGEICVGGSGVARGYLDAQLSSIKFVHDPFATPQDLAKGWGTMYKTGDKGLIQADGSLTFLGRTDGGDTLVKLRGLRIDLEEVSGAILQAAPDSILVDAVVTVRGEPQYLVAHVAFAPGKHMDQKRLNSILQELGLPRYMIPSIIVALDRLPTTPNGKVDRRVLQTLQLPSQSYEKNDNADRQLTVPEGELHVIWLEILGDAIGANNIRADSDFFTVGGSSLLLVRLQAALRERTGVALSLQELYQATTLQKMAGLMSEGRAQLTEEAIDWDTETAIPASILETARNTTGSPVPKRKHRQVLLTGATTFLGGEILLKLIENDEIARIHCIAVGDDDRHKLPSKDNGKVFVYSGSLLSNNLGLSGKEAEFLQDNIDQIVHAAVQGHCMNNYTSVKQALYVSTQTLAYLAIPRRIPFHFISVPRMVLLSGQFKSQPVTMSAHRPPTDGSQGVTASKWASEVFLESLSQKTGLPVAIHRHCALIGERAPADDIFNSVILYSVLSHKVPDVSTALSFFDFKDVEAVASEMAEELPVMAGPVIYRHHSSDVRVRFSKLAEHLGHFYGGTFETVSPAEWIAAARENGLGELLQIHLKANIESGKPLMFPYLGKP</sequence>
<evidence type="ECO:0000313" key="4">
    <source>
        <dbReference type="EMBL" id="KAK5996197.1"/>
    </source>
</evidence>
<dbReference type="PROSITE" id="PS00455">
    <property type="entry name" value="AMP_BINDING"/>
    <property type="match status" value="1"/>
</dbReference>
<dbReference type="PANTHER" id="PTHR44845">
    <property type="entry name" value="CARRIER DOMAIN-CONTAINING PROTEIN"/>
    <property type="match status" value="1"/>
</dbReference>
<reference evidence="4 5" key="1">
    <citation type="submission" date="2024-01" db="EMBL/GenBank/DDBJ databases">
        <title>Complete genome of Cladobotryum mycophilum ATHUM6906.</title>
        <authorList>
            <person name="Christinaki A.C."/>
            <person name="Myridakis A.I."/>
            <person name="Kouvelis V.N."/>
        </authorList>
    </citation>
    <scope>NUCLEOTIDE SEQUENCE [LARGE SCALE GENOMIC DNA]</scope>
    <source>
        <strain evidence="4 5">ATHUM6906</strain>
    </source>
</reference>
<dbReference type="Gene3D" id="3.30.300.30">
    <property type="match status" value="1"/>
</dbReference>
<dbReference type="InterPro" id="IPR045851">
    <property type="entry name" value="AMP-bd_C_sf"/>
</dbReference>
<dbReference type="InterPro" id="IPR000873">
    <property type="entry name" value="AMP-dep_synth/lig_dom"/>
</dbReference>
<comment type="caution">
    <text evidence="4">The sequence shown here is derived from an EMBL/GenBank/DDBJ whole genome shotgun (WGS) entry which is preliminary data.</text>
</comment>